<dbReference type="InterPro" id="IPR029039">
    <property type="entry name" value="Flavoprotein-like_sf"/>
</dbReference>
<dbReference type="InterPro" id="IPR026816">
    <property type="entry name" value="Flavodoxin_dom"/>
</dbReference>
<organism evidence="3 4">
    <name type="scientific">Haloferax litoreum</name>
    <dbReference type="NCBI Taxonomy" id="2666140"/>
    <lineage>
        <taxon>Archaea</taxon>
        <taxon>Methanobacteriati</taxon>
        <taxon>Methanobacteriota</taxon>
        <taxon>Stenosarchaea group</taxon>
        <taxon>Halobacteria</taxon>
        <taxon>Halobacteriales</taxon>
        <taxon>Haloferacaceae</taxon>
        <taxon>Haloferax</taxon>
    </lineage>
</organism>
<dbReference type="InterPro" id="IPR052200">
    <property type="entry name" value="Protoporphyrinogen_IX_DH"/>
</dbReference>
<feature type="domain" description="Flavodoxin-like" evidence="2">
    <location>
        <begin position="4"/>
        <end position="148"/>
    </location>
</feature>
<evidence type="ECO:0000313" key="3">
    <source>
        <dbReference type="EMBL" id="MRX21857.1"/>
    </source>
</evidence>
<sequence length="227" mass="24748">MVSILVAYGSGEGQTEKVADYVGEKLMERGHEATVRRVADEPDIDVSAFDAVLVGSPVNNRRHLPAVVEFVEKNREELASRPNGFFQLSLASIVPLRWAQSGAQEYVDDFVSNTGWHPDHVGRFAGAVTYSQYDPLERVLFKLVSAVTTGDTDTSRDYEYTDWDDVEAFAEAFANDVDARVTSRGAEKGETPGVKRASQVVAGAVLLVGAAGLAYWVAARRFTPAEC</sequence>
<comment type="caution">
    <text evidence="3">The sequence shown here is derived from an EMBL/GenBank/DDBJ whole genome shotgun (WGS) entry which is preliminary data.</text>
</comment>
<evidence type="ECO:0000313" key="4">
    <source>
        <dbReference type="Proteomes" id="UP000439022"/>
    </source>
</evidence>
<name>A0A6A8GIA1_9EURY</name>
<gene>
    <name evidence="3" type="ORF">GJR96_07790</name>
</gene>
<keyword evidence="1" id="KW-1133">Transmembrane helix</keyword>
<dbReference type="RefSeq" id="WP_151162419.1">
    <property type="nucleotide sequence ID" value="NZ_WKJO01000001.1"/>
</dbReference>
<accession>A0A6A8GIA1</accession>
<keyword evidence="1" id="KW-0472">Membrane</keyword>
<protein>
    <submittedName>
        <fullName evidence="3">Protoporphyrinogen oxidase</fullName>
    </submittedName>
</protein>
<dbReference type="GO" id="GO:0010181">
    <property type="term" value="F:FMN binding"/>
    <property type="evidence" value="ECO:0007669"/>
    <property type="project" value="InterPro"/>
</dbReference>
<feature type="transmembrane region" description="Helical" evidence="1">
    <location>
        <begin position="200"/>
        <end position="218"/>
    </location>
</feature>
<dbReference type="Pfam" id="PF12724">
    <property type="entry name" value="Flavodoxin_5"/>
    <property type="match status" value="1"/>
</dbReference>
<dbReference type="AlphaFoldDB" id="A0A6A8GIA1"/>
<dbReference type="GO" id="GO:0006783">
    <property type="term" value="P:heme biosynthetic process"/>
    <property type="evidence" value="ECO:0007669"/>
    <property type="project" value="TreeGrafter"/>
</dbReference>
<proteinExistence type="predicted"/>
<dbReference type="PROSITE" id="PS50902">
    <property type="entry name" value="FLAVODOXIN_LIKE"/>
    <property type="match status" value="1"/>
</dbReference>
<reference evidence="3 4" key="1">
    <citation type="submission" date="2019-11" db="EMBL/GenBank/DDBJ databases">
        <title>Whole genome sequence of Haloferax sp. MBLA0076.</title>
        <authorList>
            <person name="Seo M.-J."/>
            <person name="Cho E.-S."/>
        </authorList>
    </citation>
    <scope>NUCLEOTIDE SEQUENCE [LARGE SCALE GENOMIC DNA]</scope>
    <source>
        <strain evidence="3 4">MBLA0076</strain>
    </source>
</reference>
<evidence type="ECO:0000256" key="1">
    <source>
        <dbReference type="SAM" id="Phobius"/>
    </source>
</evidence>
<keyword evidence="1" id="KW-0812">Transmembrane</keyword>
<dbReference type="Gene3D" id="3.40.50.360">
    <property type="match status" value="1"/>
</dbReference>
<dbReference type="SUPFAM" id="SSF52218">
    <property type="entry name" value="Flavoproteins"/>
    <property type="match status" value="1"/>
</dbReference>
<keyword evidence="4" id="KW-1185">Reference proteome</keyword>
<dbReference type="PANTHER" id="PTHR38030">
    <property type="entry name" value="PROTOPORPHYRINOGEN IX DEHYDROGENASE [MENAQUINONE]"/>
    <property type="match status" value="1"/>
</dbReference>
<dbReference type="Proteomes" id="UP000439022">
    <property type="component" value="Unassembled WGS sequence"/>
</dbReference>
<evidence type="ECO:0000259" key="2">
    <source>
        <dbReference type="PROSITE" id="PS50902"/>
    </source>
</evidence>
<dbReference type="InterPro" id="IPR008254">
    <property type="entry name" value="Flavodoxin/NO_synth"/>
</dbReference>
<dbReference type="GO" id="GO:0070819">
    <property type="term" value="F:menaquinone-dependent protoporphyrinogen oxidase activity"/>
    <property type="evidence" value="ECO:0007669"/>
    <property type="project" value="TreeGrafter"/>
</dbReference>
<dbReference type="EMBL" id="WKJO01000001">
    <property type="protein sequence ID" value="MRX21857.1"/>
    <property type="molecule type" value="Genomic_DNA"/>
</dbReference>
<dbReference type="PANTHER" id="PTHR38030:SF2">
    <property type="entry name" value="PROTOPORPHYRINOGEN IX DEHYDROGENASE [QUINONE]"/>
    <property type="match status" value="1"/>
</dbReference>